<feature type="signal peptide" evidence="2">
    <location>
        <begin position="1"/>
        <end position="26"/>
    </location>
</feature>
<keyword evidence="1" id="KW-0812">Transmembrane</keyword>
<proteinExistence type="predicted"/>
<sequence length="275" mass="30892">SLSPSEMRSVALILCAIALGASFGECLVFSPSELASKLRSLKVPDWDIPTLVCVAHNASNLKTDYVGSRTDIGYNYYGIFGVPDKLFGHQPCSHLNKQLSLDENIEDDLRCLMNMIKNEGYLPGNRSSNLGVFTPHDIDLAKCFDWWESLPPFNTYQTNQNQSEKILVNFTETKMEPSRYSLVCSTGIFTNLLLLLLNVILSGLLAVGYFIYKQLRPLSHDPQLERHRCPPTQQVHTPNGRFSDGETVVSQQFANRPPQRVFVNRPPLAGINHQH</sequence>
<dbReference type="EMBL" id="GDHC01005268">
    <property type="protein sequence ID" value="JAQ13361.1"/>
    <property type="molecule type" value="Transcribed_RNA"/>
</dbReference>
<feature type="transmembrane region" description="Helical" evidence="1">
    <location>
        <begin position="188"/>
        <end position="212"/>
    </location>
</feature>
<keyword evidence="2" id="KW-0732">Signal</keyword>
<keyword evidence="1" id="KW-1133">Transmembrane helix</keyword>
<dbReference type="SUPFAM" id="SSF53955">
    <property type="entry name" value="Lysozyme-like"/>
    <property type="match status" value="1"/>
</dbReference>
<feature type="chain" id="PRO_5007527684" evidence="2">
    <location>
        <begin position="27"/>
        <end position="275"/>
    </location>
</feature>
<accession>A0A146M0M4</accession>
<protein>
    <submittedName>
        <fullName evidence="3">Lysozyme C, milk isozyme</fullName>
    </submittedName>
</protein>
<evidence type="ECO:0000256" key="1">
    <source>
        <dbReference type="SAM" id="Phobius"/>
    </source>
</evidence>
<organism evidence="3">
    <name type="scientific">Lygus hesperus</name>
    <name type="common">Western plant bug</name>
    <dbReference type="NCBI Taxonomy" id="30085"/>
    <lineage>
        <taxon>Eukaryota</taxon>
        <taxon>Metazoa</taxon>
        <taxon>Ecdysozoa</taxon>
        <taxon>Arthropoda</taxon>
        <taxon>Hexapoda</taxon>
        <taxon>Insecta</taxon>
        <taxon>Pterygota</taxon>
        <taxon>Neoptera</taxon>
        <taxon>Paraneoptera</taxon>
        <taxon>Hemiptera</taxon>
        <taxon>Heteroptera</taxon>
        <taxon>Panheteroptera</taxon>
        <taxon>Cimicomorpha</taxon>
        <taxon>Miridae</taxon>
        <taxon>Mirini</taxon>
        <taxon>Lygus</taxon>
    </lineage>
</organism>
<name>A0A146M0M4_LYGHE</name>
<dbReference type="InterPro" id="IPR023346">
    <property type="entry name" value="Lysozyme-like_dom_sf"/>
</dbReference>
<evidence type="ECO:0000313" key="3">
    <source>
        <dbReference type="EMBL" id="JAQ13361.1"/>
    </source>
</evidence>
<evidence type="ECO:0000256" key="2">
    <source>
        <dbReference type="SAM" id="SignalP"/>
    </source>
</evidence>
<feature type="non-terminal residue" evidence="3">
    <location>
        <position position="1"/>
    </location>
</feature>
<gene>
    <name evidence="3" type="primary">LYSC1_1</name>
    <name evidence="3" type="ORF">g.59115</name>
</gene>
<dbReference type="AlphaFoldDB" id="A0A146M0M4"/>
<reference evidence="3" key="1">
    <citation type="journal article" date="2016" name="Gigascience">
        <title>De novo construction of an expanded transcriptome assembly for the western tarnished plant bug, Lygus hesperus.</title>
        <authorList>
            <person name="Tassone E.E."/>
            <person name="Geib S.M."/>
            <person name="Hall B."/>
            <person name="Fabrick J.A."/>
            <person name="Brent C.S."/>
            <person name="Hull J.J."/>
        </authorList>
    </citation>
    <scope>NUCLEOTIDE SEQUENCE</scope>
</reference>
<keyword evidence="1" id="KW-0472">Membrane</keyword>
<dbReference type="Gene3D" id="1.10.530.10">
    <property type="match status" value="1"/>
</dbReference>